<dbReference type="InterPro" id="IPR001633">
    <property type="entry name" value="EAL_dom"/>
</dbReference>
<evidence type="ECO:0000259" key="3">
    <source>
        <dbReference type="PROSITE" id="PS50887"/>
    </source>
</evidence>
<dbReference type="InterPro" id="IPR007892">
    <property type="entry name" value="CHASE4"/>
</dbReference>
<comment type="caution">
    <text evidence="4">The sequence shown here is derived from an EMBL/GenBank/DDBJ whole genome shotgun (WGS) entry which is preliminary data.</text>
</comment>
<dbReference type="SMART" id="SM00267">
    <property type="entry name" value="GGDEF"/>
    <property type="match status" value="1"/>
</dbReference>
<dbReference type="PROSITE" id="PS50887">
    <property type="entry name" value="GGDEF"/>
    <property type="match status" value="1"/>
</dbReference>
<dbReference type="GO" id="GO:0003824">
    <property type="term" value="F:catalytic activity"/>
    <property type="evidence" value="ECO:0007669"/>
    <property type="project" value="UniProtKB-ARBA"/>
</dbReference>
<dbReference type="EMBL" id="JACHWB010000002">
    <property type="protein sequence ID" value="MBB3018943.1"/>
    <property type="molecule type" value="Genomic_DNA"/>
</dbReference>
<dbReference type="InterPro" id="IPR052155">
    <property type="entry name" value="Biofilm_reg_signaling"/>
</dbReference>
<dbReference type="InterPro" id="IPR043128">
    <property type="entry name" value="Rev_trsase/Diguanyl_cyclase"/>
</dbReference>
<reference evidence="4 5" key="1">
    <citation type="submission" date="2020-08" db="EMBL/GenBank/DDBJ databases">
        <title>The Agave Microbiome: Exploring the role of microbial communities in plant adaptations to desert environments.</title>
        <authorList>
            <person name="Partida-Martinez L.P."/>
        </authorList>
    </citation>
    <scope>NUCLEOTIDE SEQUENCE [LARGE SCALE GENOMIC DNA]</scope>
    <source>
        <strain evidence="4 5">AT3.9</strain>
    </source>
</reference>
<evidence type="ECO:0000313" key="5">
    <source>
        <dbReference type="Proteomes" id="UP000532010"/>
    </source>
</evidence>
<dbReference type="AlphaFoldDB" id="A0A7W4VKN7"/>
<dbReference type="PANTHER" id="PTHR44757:SF2">
    <property type="entry name" value="BIOFILM ARCHITECTURE MAINTENANCE PROTEIN MBAA"/>
    <property type="match status" value="1"/>
</dbReference>
<dbReference type="Gene3D" id="3.20.20.450">
    <property type="entry name" value="EAL domain"/>
    <property type="match status" value="1"/>
</dbReference>
<dbReference type="Pfam" id="PF05228">
    <property type="entry name" value="CHASE4"/>
    <property type="match status" value="1"/>
</dbReference>
<keyword evidence="1" id="KW-1133">Transmembrane helix</keyword>
<protein>
    <submittedName>
        <fullName evidence="4">Diguanylate cyclase (GGDEF)-like protein</fullName>
    </submittedName>
</protein>
<feature type="transmembrane region" description="Helical" evidence="1">
    <location>
        <begin position="276"/>
        <end position="302"/>
    </location>
</feature>
<feature type="transmembrane region" description="Helical" evidence="1">
    <location>
        <begin position="20"/>
        <end position="42"/>
    </location>
</feature>
<proteinExistence type="predicted"/>
<dbReference type="InterPro" id="IPR000160">
    <property type="entry name" value="GGDEF_dom"/>
</dbReference>
<dbReference type="SMART" id="SM00052">
    <property type="entry name" value="EAL"/>
    <property type="match status" value="1"/>
</dbReference>
<dbReference type="Gene3D" id="3.30.70.270">
    <property type="match status" value="1"/>
</dbReference>
<organism evidence="4 5">
    <name type="scientific">Microvirga lupini</name>
    <dbReference type="NCBI Taxonomy" id="420324"/>
    <lineage>
        <taxon>Bacteria</taxon>
        <taxon>Pseudomonadati</taxon>
        <taxon>Pseudomonadota</taxon>
        <taxon>Alphaproteobacteria</taxon>
        <taxon>Hyphomicrobiales</taxon>
        <taxon>Methylobacteriaceae</taxon>
        <taxon>Microvirga</taxon>
    </lineage>
</organism>
<dbReference type="InterPro" id="IPR035919">
    <property type="entry name" value="EAL_sf"/>
</dbReference>
<dbReference type="Pfam" id="PF00990">
    <property type="entry name" value="GGDEF"/>
    <property type="match status" value="1"/>
</dbReference>
<keyword evidence="1" id="KW-0812">Transmembrane</keyword>
<dbReference type="Proteomes" id="UP000532010">
    <property type="component" value="Unassembled WGS sequence"/>
</dbReference>
<name>A0A7W4VKN7_9HYPH</name>
<accession>A0A7W4VKN7</accession>
<feature type="domain" description="GGDEF" evidence="3">
    <location>
        <begin position="356"/>
        <end position="489"/>
    </location>
</feature>
<evidence type="ECO:0000259" key="2">
    <source>
        <dbReference type="PROSITE" id="PS50883"/>
    </source>
</evidence>
<dbReference type="CDD" id="cd01949">
    <property type="entry name" value="GGDEF"/>
    <property type="match status" value="1"/>
</dbReference>
<gene>
    <name evidence="4" type="ORF">FHR70_001997</name>
</gene>
<dbReference type="SUPFAM" id="SSF141868">
    <property type="entry name" value="EAL domain-like"/>
    <property type="match status" value="1"/>
</dbReference>
<dbReference type="Pfam" id="PF00563">
    <property type="entry name" value="EAL"/>
    <property type="match status" value="1"/>
</dbReference>
<dbReference type="InterPro" id="IPR029787">
    <property type="entry name" value="Nucleotide_cyclase"/>
</dbReference>
<dbReference type="PROSITE" id="PS50883">
    <property type="entry name" value="EAL"/>
    <property type="match status" value="1"/>
</dbReference>
<dbReference type="SUPFAM" id="SSF55073">
    <property type="entry name" value="Nucleotide cyclase"/>
    <property type="match status" value="1"/>
</dbReference>
<keyword evidence="5" id="KW-1185">Reference proteome</keyword>
<dbReference type="CDD" id="cd01948">
    <property type="entry name" value="EAL"/>
    <property type="match status" value="1"/>
</dbReference>
<keyword evidence="1" id="KW-0472">Membrane</keyword>
<dbReference type="FunFam" id="3.30.70.270:FF:000001">
    <property type="entry name" value="Diguanylate cyclase domain protein"/>
    <property type="match status" value="1"/>
</dbReference>
<evidence type="ECO:0000256" key="1">
    <source>
        <dbReference type="SAM" id="Phobius"/>
    </source>
</evidence>
<feature type="domain" description="EAL" evidence="2">
    <location>
        <begin position="498"/>
        <end position="748"/>
    </location>
</feature>
<dbReference type="PANTHER" id="PTHR44757">
    <property type="entry name" value="DIGUANYLATE CYCLASE DGCP"/>
    <property type="match status" value="1"/>
</dbReference>
<dbReference type="NCBIfam" id="TIGR00254">
    <property type="entry name" value="GGDEF"/>
    <property type="match status" value="1"/>
</dbReference>
<dbReference type="RefSeq" id="WP_183449565.1">
    <property type="nucleotide sequence ID" value="NZ_JACHWB010000002.1"/>
</dbReference>
<sequence length="763" mass="83377">MRKESVSIRLAGPQVSGKALPLIALITLTGLSLAAFAVFWAVRQSDAAAIERQLQMTERSVRGIVRELSLQQEVVAVWDDPVLQLNKSPLDTQWLDENLGSWLTRTYGHDQVYILNTRNEPVFAAADGAPVDTRTFNQVEVDLGSHLAELREQQGQFLKKSTESAPDGKHLTSGRAVYDAHLLKLIGRPAAVSAMRIVPHSDAVTQQPGSEFILVSVRFLDGAFLRQLSERNLIEGLRFSPTGHTDSEEVSVPLRSDMGSLIGYLVWKPETPGTKILGMIGPAGALLSLLILALMGLLLGWLGRAMSALQRMVVELRASEAQAQHLAFHDVLTGLPNRALFDDRLDQTLARTQRGEKVSVLMLDLDRFKHVNDTLGHHAGDSLIREFAGRLQKLLRSSDTLARLGGDEFAIIQTGIAGDKDIDALCNRILAAVRQPFDVLGHQAFVGISIGIASAPDAGSDRVEIMRKADIALYRAKAEGRGCYRTFTAEMDETVKVRGSIEEELRDALAAGEGLEVAYQPQVAGAGKPVVGLEALVRWRHPTRGMILPDQFIPVAEQTGLISQVGEWVFRDACATSRQWPNLFISVNLSPVQFRVEGFAERMIKIARESGTDPGRIELEITEGVLLEDGGQTAQTLSALRSAGFRIALDDFGTGYSSLGYLHRYQVDKIKIDRSFVSSLGKEDSATAIVGAIIALGQAMNLTVTAEGVETHEQERFLRSAGCDELQGYRYSKALSKEQVARLLDHASQPEKKSVLMVSPVTS</sequence>
<evidence type="ECO:0000313" key="4">
    <source>
        <dbReference type="EMBL" id="MBB3018943.1"/>
    </source>
</evidence>